<name>A0A285I7V4_9ACTN</name>
<keyword evidence="5 6" id="KW-0472">Membrane</keyword>
<dbReference type="EMBL" id="OBDY01000007">
    <property type="protein sequence ID" value="SNY43973.1"/>
    <property type="molecule type" value="Genomic_DNA"/>
</dbReference>
<evidence type="ECO:0000256" key="3">
    <source>
        <dbReference type="ARBA" id="ARBA00022692"/>
    </source>
</evidence>
<feature type="transmembrane region" description="Helical" evidence="6">
    <location>
        <begin position="236"/>
        <end position="254"/>
    </location>
</feature>
<keyword evidence="2" id="KW-1003">Cell membrane</keyword>
<gene>
    <name evidence="7" type="ORF">SAMN05421748_10714</name>
</gene>
<comment type="subcellular location">
    <subcellularLocation>
        <location evidence="1">Cell membrane</location>
        <topology evidence="1">Multi-pass membrane protein</topology>
    </subcellularLocation>
</comment>
<dbReference type="PANTHER" id="PTHR30250:SF11">
    <property type="entry name" value="O-ANTIGEN TRANSPORTER-RELATED"/>
    <property type="match status" value="1"/>
</dbReference>
<dbReference type="InterPro" id="IPR002797">
    <property type="entry name" value="Polysacc_synth"/>
</dbReference>
<feature type="transmembrane region" description="Helical" evidence="6">
    <location>
        <begin position="61"/>
        <end position="81"/>
    </location>
</feature>
<feature type="transmembrane region" description="Helical" evidence="6">
    <location>
        <begin position="403"/>
        <end position="426"/>
    </location>
</feature>
<evidence type="ECO:0000256" key="2">
    <source>
        <dbReference type="ARBA" id="ARBA00022475"/>
    </source>
</evidence>
<feature type="transmembrane region" description="Helical" evidence="6">
    <location>
        <begin position="101"/>
        <end position="119"/>
    </location>
</feature>
<protein>
    <submittedName>
        <fullName evidence="7">Membrane protein involved in the export of O-antigen and teichoic acid</fullName>
    </submittedName>
</protein>
<feature type="transmembrane region" description="Helical" evidence="6">
    <location>
        <begin position="134"/>
        <end position="155"/>
    </location>
</feature>
<dbReference type="GO" id="GO:0005886">
    <property type="term" value="C:plasma membrane"/>
    <property type="evidence" value="ECO:0007669"/>
    <property type="project" value="UniProtKB-SubCell"/>
</dbReference>
<proteinExistence type="predicted"/>
<organism evidence="7 8">
    <name type="scientific">Paractinoplanes atraurantiacus</name>
    <dbReference type="NCBI Taxonomy" id="1036182"/>
    <lineage>
        <taxon>Bacteria</taxon>
        <taxon>Bacillati</taxon>
        <taxon>Actinomycetota</taxon>
        <taxon>Actinomycetes</taxon>
        <taxon>Micromonosporales</taxon>
        <taxon>Micromonosporaceae</taxon>
        <taxon>Paractinoplanes</taxon>
    </lineage>
</organism>
<evidence type="ECO:0000313" key="8">
    <source>
        <dbReference type="Proteomes" id="UP000219612"/>
    </source>
</evidence>
<feature type="transmembrane region" description="Helical" evidence="6">
    <location>
        <begin position="260"/>
        <end position="285"/>
    </location>
</feature>
<keyword evidence="3 6" id="KW-0812">Transmembrane</keyword>
<evidence type="ECO:0000313" key="7">
    <source>
        <dbReference type="EMBL" id="SNY43973.1"/>
    </source>
</evidence>
<evidence type="ECO:0000256" key="4">
    <source>
        <dbReference type="ARBA" id="ARBA00022989"/>
    </source>
</evidence>
<feature type="transmembrane region" description="Helical" evidence="6">
    <location>
        <begin position="374"/>
        <end position="397"/>
    </location>
</feature>
<keyword evidence="4 6" id="KW-1133">Transmembrane helix</keyword>
<feature type="transmembrane region" description="Helical" evidence="6">
    <location>
        <begin position="188"/>
        <end position="208"/>
    </location>
</feature>
<dbReference type="Proteomes" id="UP000219612">
    <property type="component" value="Unassembled WGS sequence"/>
</dbReference>
<evidence type="ECO:0000256" key="6">
    <source>
        <dbReference type="SAM" id="Phobius"/>
    </source>
</evidence>
<dbReference type="PANTHER" id="PTHR30250">
    <property type="entry name" value="PST FAMILY PREDICTED COLANIC ACID TRANSPORTER"/>
    <property type="match status" value="1"/>
</dbReference>
<reference evidence="7 8" key="1">
    <citation type="submission" date="2017-09" db="EMBL/GenBank/DDBJ databases">
        <authorList>
            <person name="Ehlers B."/>
            <person name="Leendertz F.H."/>
        </authorList>
    </citation>
    <scope>NUCLEOTIDE SEQUENCE [LARGE SCALE GENOMIC DNA]</scope>
    <source>
        <strain evidence="7 8">CGMCC 4.6857</strain>
    </source>
</reference>
<dbReference type="InterPro" id="IPR050833">
    <property type="entry name" value="Poly_Biosynth_Transport"/>
</dbReference>
<accession>A0A285I7V4</accession>
<evidence type="ECO:0000256" key="5">
    <source>
        <dbReference type="ARBA" id="ARBA00023136"/>
    </source>
</evidence>
<dbReference type="RefSeq" id="WP_097321213.1">
    <property type="nucleotide sequence ID" value="NZ_OBDY01000007.1"/>
</dbReference>
<feature type="transmembrane region" description="Helical" evidence="6">
    <location>
        <begin position="345"/>
        <end position="362"/>
    </location>
</feature>
<evidence type="ECO:0000256" key="1">
    <source>
        <dbReference type="ARBA" id="ARBA00004651"/>
    </source>
</evidence>
<dbReference type="OrthoDB" id="3283470at2"/>
<dbReference type="AlphaFoldDB" id="A0A285I7V4"/>
<dbReference type="Pfam" id="PF01943">
    <property type="entry name" value="Polysacc_synt"/>
    <property type="match status" value="1"/>
</dbReference>
<feature type="transmembrane region" description="Helical" evidence="6">
    <location>
        <begin position="162"/>
        <end position="182"/>
    </location>
</feature>
<keyword evidence="8" id="KW-1185">Reference proteome</keyword>
<feature type="transmembrane region" description="Helical" evidence="6">
    <location>
        <begin position="27"/>
        <end position="49"/>
    </location>
</feature>
<feature type="transmembrane region" description="Helical" evidence="6">
    <location>
        <begin position="305"/>
        <end position="325"/>
    </location>
</feature>
<sequence>MKSRAFRLPEALRSLFRSVPAVVRRDYVSSTAIHWLTLASGLLLFHLVARRAGPAGFAYYQVARSVVATLQPFALLGLVPALHRYLPRAGDGARMLARQSFLTQLVLMDLIGLLGLVLADDLGRLLGIPGGATSVRAVIILLAGNCLCVVAVAALRGCGQVTAANLAWLLGLGILPVVAFALTDRMEVFLALQGLAMIIIAVAGIAVARTPPSQQTRPPSFRTVVTFGLRRAPGDIALPALFSFPTFYAAAAAGPGDPDAGYVGFVTSAITLICSLFGMLTPVLLPRLSGAFHTTGVGAELGRGLKTLPVVAAALTTPVTGLLFLAAPTIVHNFLGLDFTEAIDALRLGLPAAIPFAVFYAARPTLDALADSPIVSRLLLGCLALQIVGTLALGTLLSPSTAALAGLTIGAVALGAASYLALLHTIPAPKLSRRMG</sequence>